<evidence type="ECO:0000256" key="5">
    <source>
        <dbReference type="ARBA" id="ARBA00023002"/>
    </source>
</evidence>
<dbReference type="AlphaFoldDB" id="A0AAU7UJS2"/>
<dbReference type="PANTHER" id="PTHR47354">
    <property type="entry name" value="NADH OXIDOREDUCTASE HCR"/>
    <property type="match status" value="1"/>
</dbReference>
<organism evidence="11">
    <name type="scientific">Brevibacterium koreense</name>
    <dbReference type="NCBI Taxonomy" id="3140787"/>
    <lineage>
        <taxon>Bacteria</taxon>
        <taxon>Bacillati</taxon>
        <taxon>Actinomycetota</taxon>
        <taxon>Actinomycetes</taxon>
        <taxon>Micrococcales</taxon>
        <taxon>Brevibacteriaceae</taxon>
        <taxon>Brevibacterium</taxon>
    </lineage>
</organism>
<dbReference type="GO" id="GO:0016491">
    <property type="term" value="F:oxidoreductase activity"/>
    <property type="evidence" value="ECO:0007669"/>
    <property type="project" value="UniProtKB-KW"/>
</dbReference>
<evidence type="ECO:0000256" key="1">
    <source>
        <dbReference type="ARBA" id="ARBA00001974"/>
    </source>
</evidence>
<name>A0AAU7UJS2_9MICO</name>
<feature type="domain" description="2Fe-2S ferredoxin-type" evidence="9">
    <location>
        <begin position="458"/>
        <end position="544"/>
    </location>
</feature>
<dbReference type="EMBL" id="CP158281">
    <property type="protein sequence ID" value="XBV88780.1"/>
    <property type="molecule type" value="Genomic_DNA"/>
</dbReference>
<evidence type="ECO:0000256" key="3">
    <source>
        <dbReference type="ARBA" id="ARBA00022714"/>
    </source>
</evidence>
<evidence type="ECO:0000256" key="8">
    <source>
        <dbReference type="SAM" id="MobiDB-lite"/>
    </source>
</evidence>
<keyword evidence="2" id="KW-0285">Flavoprotein</keyword>
<dbReference type="SUPFAM" id="SSF52343">
    <property type="entry name" value="Ferredoxin reductase-like, C-terminal NADP-linked domain"/>
    <property type="match status" value="1"/>
</dbReference>
<dbReference type="EC" id="1.-.-.-" evidence="11"/>
<evidence type="ECO:0000256" key="2">
    <source>
        <dbReference type="ARBA" id="ARBA00022630"/>
    </source>
</evidence>
<dbReference type="GO" id="GO:0046872">
    <property type="term" value="F:metal ion binding"/>
    <property type="evidence" value="ECO:0007669"/>
    <property type="project" value="UniProtKB-KW"/>
</dbReference>
<comment type="cofactor">
    <cofactor evidence="1">
        <name>FAD</name>
        <dbReference type="ChEBI" id="CHEBI:57692"/>
    </cofactor>
</comment>
<dbReference type="InterPro" id="IPR039261">
    <property type="entry name" value="FNR_nucleotide-bd"/>
</dbReference>
<dbReference type="InterPro" id="IPR017927">
    <property type="entry name" value="FAD-bd_FR_type"/>
</dbReference>
<keyword evidence="4" id="KW-0479">Metal-binding</keyword>
<sequence>MWMLERANSLSAAPTMPDGSRVLAANPDSAERGDPWRWSITLHTSPDGVSTSVKTDESFVVHTVELLDATHCSTVLTRCTGDVIVVAVKTGEALITVPDGPWQRRIHPGDSFVLEGEVNETIRVELTDTQSTAPSTASPPPGPLLFAGSPEAHKELRMPSTVETPTAAAELRDGAGAGAESNTPAEAGPRSRRRLSFFDAYVTQMRVEADGVLSVEFTPSESEAGTPSLVGLHRWEPGAHLDVLMGERLVRQFSLCSRPGEPLKVAVLREPESRGGSAHVHEVLRPGSQVRLRGPKNTFPLEPAEHYRFIAAGIGITPIIAMVREAHRRGIPWTLDYLGRSRETMAFVAELEDFGDCVYIHESGADGRFNLGAHLIEPDAGELAYACGPAGLLNELAEAAESWENPDLLRTELFLAQPSDGSTTAGVGSDGPGPSSAESGASLFDGPDDSRSTGDAPFTVTLTTGESVEVPADRSVLESLEDAGFAPLSSCREGICGTCETAVINGEVDHRDSLLSEEERTDSETMMICVSRSCGTSGLTLELE</sequence>
<proteinExistence type="predicted"/>
<feature type="domain" description="FAD-binding FR-type" evidence="10">
    <location>
        <begin position="195"/>
        <end position="302"/>
    </location>
</feature>
<dbReference type="InterPro" id="IPR001041">
    <property type="entry name" value="2Fe-2S_ferredoxin-type"/>
</dbReference>
<dbReference type="CDD" id="cd06185">
    <property type="entry name" value="PDR_like"/>
    <property type="match status" value="1"/>
</dbReference>
<dbReference type="InterPro" id="IPR036010">
    <property type="entry name" value="2Fe-2S_ferredoxin-like_sf"/>
</dbReference>
<dbReference type="InterPro" id="IPR006058">
    <property type="entry name" value="2Fe2S_fd_BS"/>
</dbReference>
<dbReference type="SUPFAM" id="SSF63380">
    <property type="entry name" value="Riboflavin synthase domain-like"/>
    <property type="match status" value="1"/>
</dbReference>
<dbReference type="PROSITE" id="PS00197">
    <property type="entry name" value="2FE2S_FER_1"/>
    <property type="match status" value="1"/>
</dbReference>
<keyword evidence="7" id="KW-0411">Iron-sulfur</keyword>
<dbReference type="InterPro" id="IPR050415">
    <property type="entry name" value="MRET"/>
</dbReference>
<dbReference type="PROSITE" id="PS51384">
    <property type="entry name" value="FAD_FR"/>
    <property type="match status" value="1"/>
</dbReference>
<evidence type="ECO:0000256" key="4">
    <source>
        <dbReference type="ARBA" id="ARBA00022723"/>
    </source>
</evidence>
<reference evidence="11" key="1">
    <citation type="submission" date="2024-06" db="EMBL/GenBank/DDBJ databases">
        <title>Brevibacterium koreense sp. nov., isolated from jogae-jeotgal, a Korean fermented seafood.</title>
        <authorList>
            <person name="Whon T.W."/>
            <person name="Nam S."/>
            <person name="Kim Y."/>
        </authorList>
    </citation>
    <scope>NUCLEOTIDE SEQUENCE</scope>
    <source>
        <strain evidence="11">CBA3109</strain>
    </source>
</reference>
<evidence type="ECO:0000313" key="11">
    <source>
        <dbReference type="EMBL" id="XBV88780.1"/>
    </source>
</evidence>
<dbReference type="PROSITE" id="PS51085">
    <property type="entry name" value="2FE2S_FER_2"/>
    <property type="match status" value="1"/>
</dbReference>
<feature type="region of interest" description="Disordered" evidence="8">
    <location>
        <begin position="128"/>
        <end position="149"/>
    </location>
</feature>
<dbReference type="CDD" id="cd00207">
    <property type="entry name" value="fer2"/>
    <property type="match status" value="1"/>
</dbReference>
<dbReference type="InterPro" id="IPR012675">
    <property type="entry name" value="Beta-grasp_dom_sf"/>
</dbReference>
<dbReference type="Gene3D" id="2.40.30.10">
    <property type="entry name" value="Translation factors"/>
    <property type="match status" value="1"/>
</dbReference>
<accession>A0AAU7UJS2</accession>
<gene>
    <name evidence="11" type="ORF">AAFP32_14635</name>
</gene>
<feature type="region of interest" description="Disordered" evidence="8">
    <location>
        <begin position="419"/>
        <end position="466"/>
    </location>
</feature>
<dbReference type="PANTHER" id="PTHR47354:SF1">
    <property type="entry name" value="CARNITINE MONOOXYGENASE REDUCTASE SUBUNIT"/>
    <property type="match status" value="1"/>
</dbReference>
<dbReference type="RefSeq" id="WP_350269757.1">
    <property type="nucleotide sequence ID" value="NZ_CP158281.1"/>
</dbReference>
<dbReference type="GO" id="GO:0051537">
    <property type="term" value="F:2 iron, 2 sulfur cluster binding"/>
    <property type="evidence" value="ECO:0007669"/>
    <property type="project" value="UniProtKB-KW"/>
</dbReference>
<keyword evidence="6" id="KW-0408">Iron</keyword>
<dbReference type="KEGG" id="bkr:AAFP32_14635"/>
<dbReference type="SUPFAM" id="SSF54292">
    <property type="entry name" value="2Fe-2S ferredoxin-like"/>
    <property type="match status" value="1"/>
</dbReference>
<evidence type="ECO:0000256" key="6">
    <source>
        <dbReference type="ARBA" id="ARBA00023004"/>
    </source>
</evidence>
<dbReference type="Pfam" id="PF00111">
    <property type="entry name" value="Fer2"/>
    <property type="match status" value="1"/>
</dbReference>
<dbReference type="Gene3D" id="3.10.20.30">
    <property type="match status" value="1"/>
</dbReference>
<dbReference type="PRINTS" id="PR00409">
    <property type="entry name" value="PHDIOXRDTASE"/>
</dbReference>
<evidence type="ECO:0000259" key="9">
    <source>
        <dbReference type="PROSITE" id="PS51085"/>
    </source>
</evidence>
<protein>
    <submittedName>
        <fullName evidence="11">PDR/VanB family oxidoreductase</fullName>
        <ecNumber evidence="11">1.-.-.-</ecNumber>
    </submittedName>
</protein>
<dbReference type="Gene3D" id="3.40.50.80">
    <property type="entry name" value="Nucleotide-binding domain of ferredoxin-NADP reductase (FNR) module"/>
    <property type="match status" value="1"/>
</dbReference>
<evidence type="ECO:0000259" key="10">
    <source>
        <dbReference type="PROSITE" id="PS51384"/>
    </source>
</evidence>
<feature type="compositionally biased region" description="Low complexity" evidence="8">
    <location>
        <begin position="432"/>
        <end position="442"/>
    </location>
</feature>
<dbReference type="InterPro" id="IPR017938">
    <property type="entry name" value="Riboflavin_synthase-like_b-brl"/>
</dbReference>
<keyword evidence="5 11" id="KW-0560">Oxidoreductase</keyword>
<evidence type="ECO:0000256" key="7">
    <source>
        <dbReference type="ARBA" id="ARBA00023014"/>
    </source>
</evidence>
<keyword evidence="3" id="KW-0001">2Fe-2S</keyword>